<sequence>MATLGLILARGGSKRCVGKNIRLLGGVPLLAWSIAAGRHSRSVDAIVVSSDDDKILKVAEQYGAIALKRPKEMATDEASSYMGMLHALDTLEGNFDALCLLQPTSPFRIPEDIDGCFDAGRAKGDPAAVTVEIGKRVPNGAVYVAKSQWLVESLARDIQTPFDGPEPAWHFMPLDRSMDIDTEADFARAQRMLVA</sequence>
<protein>
    <recommendedName>
        <fullName evidence="2">MobA-like NTP transferase domain-containing protein</fullName>
    </recommendedName>
</protein>
<organism evidence="1">
    <name type="scientific">marine sediment metagenome</name>
    <dbReference type="NCBI Taxonomy" id="412755"/>
    <lineage>
        <taxon>unclassified sequences</taxon>
        <taxon>metagenomes</taxon>
        <taxon>ecological metagenomes</taxon>
    </lineage>
</organism>
<dbReference type="InterPro" id="IPR029044">
    <property type="entry name" value="Nucleotide-diphossugar_trans"/>
</dbReference>
<accession>A0A0F9KEF4</accession>
<dbReference type="SUPFAM" id="SSF53448">
    <property type="entry name" value="Nucleotide-diphospho-sugar transferases"/>
    <property type="match status" value="1"/>
</dbReference>
<evidence type="ECO:0000313" key="1">
    <source>
        <dbReference type="EMBL" id="KKM73071.1"/>
    </source>
</evidence>
<evidence type="ECO:0008006" key="2">
    <source>
        <dbReference type="Google" id="ProtNLM"/>
    </source>
</evidence>
<dbReference type="GO" id="GO:0008781">
    <property type="term" value="F:N-acylneuraminate cytidylyltransferase activity"/>
    <property type="evidence" value="ECO:0007669"/>
    <property type="project" value="TreeGrafter"/>
</dbReference>
<dbReference type="Pfam" id="PF02348">
    <property type="entry name" value="CTP_transf_3"/>
    <property type="match status" value="1"/>
</dbReference>
<name>A0A0F9KEF4_9ZZZZ</name>
<reference evidence="1" key="1">
    <citation type="journal article" date="2015" name="Nature">
        <title>Complex archaea that bridge the gap between prokaryotes and eukaryotes.</title>
        <authorList>
            <person name="Spang A."/>
            <person name="Saw J.H."/>
            <person name="Jorgensen S.L."/>
            <person name="Zaremba-Niedzwiedzka K."/>
            <person name="Martijn J."/>
            <person name="Lind A.E."/>
            <person name="van Eijk R."/>
            <person name="Schleper C."/>
            <person name="Guy L."/>
            <person name="Ettema T.J."/>
        </authorList>
    </citation>
    <scope>NUCLEOTIDE SEQUENCE</scope>
</reference>
<comment type="caution">
    <text evidence="1">The sequence shown here is derived from an EMBL/GenBank/DDBJ whole genome shotgun (WGS) entry which is preliminary data.</text>
</comment>
<dbReference type="PANTHER" id="PTHR21485">
    <property type="entry name" value="HAD SUPERFAMILY MEMBERS CMAS AND KDSC"/>
    <property type="match status" value="1"/>
</dbReference>
<dbReference type="PANTHER" id="PTHR21485:SF6">
    <property type="entry name" value="N-ACYLNEURAMINATE CYTIDYLYLTRANSFERASE-RELATED"/>
    <property type="match status" value="1"/>
</dbReference>
<dbReference type="Gene3D" id="3.90.550.10">
    <property type="entry name" value="Spore Coat Polysaccharide Biosynthesis Protein SpsA, Chain A"/>
    <property type="match status" value="1"/>
</dbReference>
<dbReference type="CDD" id="cd02513">
    <property type="entry name" value="CMP-NeuAc_Synthase"/>
    <property type="match status" value="1"/>
</dbReference>
<proteinExistence type="predicted"/>
<dbReference type="AlphaFoldDB" id="A0A0F9KEF4"/>
<gene>
    <name evidence="1" type="ORF">LCGC14_1414220</name>
</gene>
<dbReference type="EMBL" id="LAZR01009366">
    <property type="protein sequence ID" value="KKM73071.1"/>
    <property type="molecule type" value="Genomic_DNA"/>
</dbReference>
<dbReference type="InterPro" id="IPR050793">
    <property type="entry name" value="CMP-NeuNAc_synthase"/>
</dbReference>
<dbReference type="InterPro" id="IPR003329">
    <property type="entry name" value="Cytidylyl_trans"/>
</dbReference>